<name>A0ABW5XAZ1_9FLAO</name>
<comment type="caution">
    <text evidence="3">The sequence shown here is derived from an EMBL/GenBank/DDBJ whole genome shotgun (WGS) entry which is preliminary data.</text>
</comment>
<dbReference type="RefSeq" id="WP_251742262.1">
    <property type="nucleotide sequence ID" value="NZ_JBHUOJ010000041.1"/>
</dbReference>
<dbReference type="InterPro" id="IPR022409">
    <property type="entry name" value="PKD/Chitinase_dom"/>
</dbReference>
<sequence length="901" mass="96064">MKIFRLLTVLFISTLGFTACEDEEITNYAFDDISAPTNVTAAFDIAQDDSGTVTITPSGEGAQIFQVYFGDAENETPVEVANGETISYTYGEGEYLVRVVAVGSTGLTSEFNQRLMIAFKAPENLVVNVDQSASNPAMVSVSASADNATMYDVYFGDSEDEEPTQLMPDETISYTYTAPGTYTLRVVARGAGVATAETSVEVVVPEASDPMKLPVTFDDPAVGYKVVAFGAENTAFEIVTNPKLSGSNDIESMVGALTKTGAAYEGLTFNLDEAIDFSAGSKTFSLKVYSEEAFTTLLKLETGINGERSNEVKAEHGGTGWETLTYNFDTDATTSYVNNDDTGGAAFVPVGQYAAVSLFFDLAGSASGTYYVDDLMREGDTDGGGDPEIAESFPISFENGKTLSGVFEGDVVTGIPVANPDMTGNNSATVYEFTKGQGAVWYSGIFHIFPQDIDLSKGRTFSFKIWSPKAGINVRMQLEKEGDGGAATKFIDKTLSEANTWVTLTYDFSEIIDASVAYDKFVIFPEFDAEVQPSGDGSVYYIDDIAQSADGDGGNNAGTAKTSFPVDFEAAINGGAAGNWAVFENVDNPELEIVNNPDASGINTSMNVAKFTARVGGEPYAGTETVLENPFTLSASNSTVKIMVWKSVISDVGVKFANAAGGSTGEIKVANTKTNEWEELTFDFSGVIGNPNNTDITNLVIFPDFQDRSQENVVYFDNVTLNAQSTGGNGGGSTGGTFGLPIDFDGGDDYTTGTNSVPFEVVTNPKQTGINATDTKVGQVTNQGGQYEALTFILDEAIDFSGSNKVITMKVYSDVAYQVLFKLETGVNGERSNEVEVSHTGSGWEELTFNFGTNARTSYISNDDPGGAAFVPTGQYDEISIFLDFAGFTAGTFYIDDIEQN</sequence>
<keyword evidence="4" id="KW-1185">Reference proteome</keyword>
<dbReference type="PROSITE" id="PS50093">
    <property type="entry name" value="PKD"/>
    <property type="match status" value="1"/>
</dbReference>
<dbReference type="PROSITE" id="PS51257">
    <property type="entry name" value="PROKAR_LIPOPROTEIN"/>
    <property type="match status" value="1"/>
</dbReference>
<keyword evidence="1" id="KW-0732">Signal</keyword>
<reference evidence="4" key="1">
    <citation type="journal article" date="2019" name="Int. J. Syst. Evol. Microbiol.">
        <title>The Global Catalogue of Microorganisms (GCM) 10K type strain sequencing project: providing services to taxonomists for standard genome sequencing and annotation.</title>
        <authorList>
            <consortium name="The Broad Institute Genomics Platform"/>
            <consortium name="The Broad Institute Genome Sequencing Center for Infectious Disease"/>
            <person name="Wu L."/>
            <person name="Ma J."/>
        </authorList>
    </citation>
    <scope>NUCLEOTIDE SEQUENCE [LARGE SCALE GENOMIC DNA]</scope>
    <source>
        <strain evidence="4">KCTC 52925</strain>
    </source>
</reference>
<protein>
    <submittedName>
        <fullName evidence="3">PKD domain-containing protein</fullName>
    </submittedName>
</protein>
<dbReference type="InterPro" id="IPR017868">
    <property type="entry name" value="Filamin/ABP280_repeat-like"/>
</dbReference>
<dbReference type="Proteomes" id="UP001597438">
    <property type="component" value="Unassembled WGS sequence"/>
</dbReference>
<dbReference type="InterPro" id="IPR035986">
    <property type="entry name" value="PKD_dom_sf"/>
</dbReference>
<evidence type="ECO:0000259" key="2">
    <source>
        <dbReference type="PROSITE" id="PS50093"/>
    </source>
</evidence>
<organism evidence="3 4">
    <name type="scientific">Christiangramia antarctica</name>
    <dbReference type="NCBI Taxonomy" id="2058158"/>
    <lineage>
        <taxon>Bacteria</taxon>
        <taxon>Pseudomonadati</taxon>
        <taxon>Bacteroidota</taxon>
        <taxon>Flavobacteriia</taxon>
        <taxon>Flavobacteriales</taxon>
        <taxon>Flavobacteriaceae</taxon>
        <taxon>Christiangramia</taxon>
    </lineage>
</organism>
<dbReference type="SUPFAM" id="SSF49299">
    <property type="entry name" value="PKD domain"/>
    <property type="match status" value="1"/>
</dbReference>
<dbReference type="EMBL" id="JBHUOJ010000041">
    <property type="protein sequence ID" value="MFD2835519.1"/>
    <property type="molecule type" value="Genomic_DNA"/>
</dbReference>
<dbReference type="PROSITE" id="PS50194">
    <property type="entry name" value="FILAMIN_REPEAT"/>
    <property type="match status" value="1"/>
</dbReference>
<evidence type="ECO:0000256" key="1">
    <source>
        <dbReference type="SAM" id="SignalP"/>
    </source>
</evidence>
<dbReference type="Gene3D" id="2.60.120.430">
    <property type="entry name" value="Galactose-binding lectin"/>
    <property type="match status" value="2"/>
</dbReference>
<dbReference type="InterPro" id="IPR000601">
    <property type="entry name" value="PKD_dom"/>
</dbReference>
<evidence type="ECO:0000313" key="3">
    <source>
        <dbReference type="EMBL" id="MFD2835519.1"/>
    </source>
</evidence>
<feature type="domain" description="PKD" evidence="2">
    <location>
        <begin position="121"/>
        <end position="209"/>
    </location>
</feature>
<dbReference type="Gene3D" id="2.60.40.10">
    <property type="entry name" value="Immunoglobulins"/>
    <property type="match status" value="1"/>
</dbReference>
<gene>
    <name evidence="3" type="ORF">ACFSYS_19660</name>
</gene>
<dbReference type="SMART" id="SM00089">
    <property type="entry name" value="PKD"/>
    <property type="match status" value="2"/>
</dbReference>
<accession>A0ABW5XAZ1</accession>
<dbReference type="CDD" id="cd00146">
    <property type="entry name" value="PKD"/>
    <property type="match status" value="1"/>
</dbReference>
<dbReference type="InterPro" id="IPR013783">
    <property type="entry name" value="Ig-like_fold"/>
</dbReference>
<feature type="signal peptide" evidence="1">
    <location>
        <begin position="1"/>
        <end position="21"/>
    </location>
</feature>
<proteinExistence type="predicted"/>
<feature type="chain" id="PRO_5046166058" evidence="1">
    <location>
        <begin position="22"/>
        <end position="901"/>
    </location>
</feature>
<evidence type="ECO:0000313" key="4">
    <source>
        <dbReference type="Proteomes" id="UP001597438"/>
    </source>
</evidence>